<evidence type="ECO:0000313" key="1">
    <source>
        <dbReference type="EMBL" id="PIO67206.1"/>
    </source>
</evidence>
<accession>A0A2G9UAC8</accession>
<evidence type="ECO:0000313" key="2">
    <source>
        <dbReference type="Proteomes" id="UP000230423"/>
    </source>
</evidence>
<sequence>MIIATSGARHGLYWSHRNQILWNDHPGYVKMHYMCERKMCPLDEQIK</sequence>
<name>A0A2G9UAC8_TELCI</name>
<reference evidence="1 2" key="1">
    <citation type="submission" date="2015-09" db="EMBL/GenBank/DDBJ databases">
        <title>Draft genome of the parasitic nematode Teladorsagia circumcincta isolate WARC Sus (inbred).</title>
        <authorList>
            <person name="Mitreva M."/>
        </authorList>
    </citation>
    <scope>NUCLEOTIDE SEQUENCE [LARGE SCALE GENOMIC DNA]</scope>
    <source>
        <strain evidence="1 2">S</strain>
    </source>
</reference>
<dbReference type="AlphaFoldDB" id="A0A2G9UAC8"/>
<gene>
    <name evidence="1" type="ORF">TELCIR_11054</name>
</gene>
<keyword evidence="2" id="KW-1185">Reference proteome</keyword>
<proteinExistence type="predicted"/>
<protein>
    <submittedName>
        <fullName evidence="1">Uncharacterized protein</fullName>
    </submittedName>
</protein>
<organism evidence="1 2">
    <name type="scientific">Teladorsagia circumcincta</name>
    <name type="common">Brown stomach worm</name>
    <name type="synonym">Ostertagia circumcincta</name>
    <dbReference type="NCBI Taxonomy" id="45464"/>
    <lineage>
        <taxon>Eukaryota</taxon>
        <taxon>Metazoa</taxon>
        <taxon>Ecdysozoa</taxon>
        <taxon>Nematoda</taxon>
        <taxon>Chromadorea</taxon>
        <taxon>Rhabditida</taxon>
        <taxon>Rhabditina</taxon>
        <taxon>Rhabditomorpha</taxon>
        <taxon>Strongyloidea</taxon>
        <taxon>Trichostrongylidae</taxon>
        <taxon>Teladorsagia</taxon>
    </lineage>
</organism>
<dbReference type="EMBL" id="KZ347741">
    <property type="protein sequence ID" value="PIO67206.1"/>
    <property type="molecule type" value="Genomic_DNA"/>
</dbReference>
<dbReference type="Proteomes" id="UP000230423">
    <property type="component" value="Unassembled WGS sequence"/>
</dbReference>